<accession>A0ABS2GI73</accession>
<gene>
    <name evidence="2" type="ORF">H6A01_07255</name>
</gene>
<sequence>MSRRKVAWTCSPIPVISVRSLGSSSRGNCHVVSITDEYNIMLDAGIPLKGLWKKGLAIRSIKAVFITHSHGDHSKSVEELLKLGVPCYMLSETAKELGVASNHYVKLLPEDGFVRFEGETRWIVRAFRLEHDVPCVGFYLCAGNERLVYITDTYYCRYTFKDLTHILVEANYSVDILNQRYMTSEMHSKMRKRLLHSHFSIDNAIEWLLANDLSKVKEIRLLHLSDNNSDADLFIRKVENATGKYVTVADA</sequence>
<dbReference type="PANTHER" id="PTHR47619">
    <property type="entry name" value="METALLO-HYDROLASE YYCJ-RELATED"/>
    <property type="match status" value="1"/>
</dbReference>
<dbReference type="RefSeq" id="WP_205088093.1">
    <property type="nucleotide sequence ID" value="NZ_JACJLA010000012.1"/>
</dbReference>
<dbReference type="InterPro" id="IPR001279">
    <property type="entry name" value="Metallo-B-lactamas"/>
</dbReference>
<dbReference type="Pfam" id="PF12706">
    <property type="entry name" value="Lactamase_B_2"/>
    <property type="match status" value="1"/>
</dbReference>
<dbReference type="EMBL" id="JACJLA010000012">
    <property type="protein sequence ID" value="MBM6913113.1"/>
    <property type="molecule type" value="Genomic_DNA"/>
</dbReference>
<organism evidence="2 3">
    <name type="scientific">Veillonella magna</name>
    <dbReference type="NCBI Taxonomy" id="464322"/>
    <lineage>
        <taxon>Bacteria</taxon>
        <taxon>Bacillati</taxon>
        <taxon>Bacillota</taxon>
        <taxon>Negativicutes</taxon>
        <taxon>Veillonellales</taxon>
        <taxon>Veillonellaceae</taxon>
        <taxon>Veillonella</taxon>
    </lineage>
</organism>
<dbReference type="PANTHER" id="PTHR47619:SF1">
    <property type="entry name" value="EXODEOXYRIBONUCLEASE WALJ"/>
    <property type="match status" value="1"/>
</dbReference>
<dbReference type="SUPFAM" id="SSF56281">
    <property type="entry name" value="Metallo-hydrolase/oxidoreductase"/>
    <property type="match status" value="1"/>
</dbReference>
<evidence type="ECO:0000313" key="2">
    <source>
        <dbReference type="EMBL" id="MBM6913113.1"/>
    </source>
</evidence>
<proteinExistence type="predicted"/>
<dbReference type="InterPro" id="IPR052533">
    <property type="entry name" value="WalJ/YycJ-like"/>
</dbReference>
<dbReference type="Gene3D" id="3.60.15.10">
    <property type="entry name" value="Ribonuclease Z/Hydroxyacylglutathione hydrolase-like"/>
    <property type="match status" value="1"/>
</dbReference>
<reference evidence="2 3" key="1">
    <citation type="journal article" date="2021" name="Sci. Rep.">
        <title>The distribution of antibiotic resistance genes in chicken gut microbiota commensals.</title>
        <authorList>
            <person name="Juricova H."/>
            <person name="Matiasovicova J."/>
            <person name="Kubasova T."/>
            <person name="Cejkova D."/>
            <person name="Rychlik I."/>
        </authorList>
    </citation>
    <scope>NUCLEOTIDE SEQUENCE [LARGE SCALE GENOMIC DNA]</scope>
    <source>
        <strain evidence="2 3">An537</strain>
    </source>
</reference>
<dbReference type="Proteomes" id="UP000707138">
    <property type="component" value="Unassembled WGS sequence"/>
</dbReference>
<protein>
    <submittedName>
        <fullName evidence="2">MBL fold metallo-hydrolase</fullName>
    </submittedName>
</protein>
<keyword evidence="3" id="KW-1185">Reference proteome</keyword>
<evidence type="ECO:0000259" key="1">
    <source>
        <dbReference type="SMART" id="SM00849"/>
    </source>
</evidence>
<dbReference type="InterPro" id="IPR036866">
    <property type="entry name" value="RibonucZ/Hydroxyglut_hydro"/>
</dbReference>
<comment type="caution">
    <text evidence="2">The sequence shown here is derived from an EMBL/GenBank/DDBJ whole genome shotgun (WGS) entry which is preliminary data.</text>
</comment>
<feature type="domain" description="Metallo-beta-lactamase" evidence="1">
    <location>
        <begin position="26"/>
        <end position="198"/>
    </location>
</feature>
<evidence type="ECO:0000313" key="3">
    <source>
        <dbReference type="Proteomes" id="UP000707138"/>
    </source>
</evidence>
<dbReference type="SMART" id="SM00849">
    <property type="entry name" value="Lactamase_B"/>
    <property type="match status" value="1"/>
</dbReference>
<name>A0ABS2GI73_9FIRM</name>